<reference evidence="1 2" key="1">
    <citation type="submission" date="2024-10" db="EMBL/GenBank/DDBJ databases">
        <title>The Natural Products Discovery Center: Release of the First 8490 Sequenced Strains for Exploring Actinobacteria Biosynthetic Diversity.</title>
        <authorList>
            <person name="Kalkreuter E."/>
            <person name="Kautsar S.A."/>
            <person name="Yang D."/>
            <person name="Bader C.D."/>
            <person name="Teijaro C.N."/>
            <person name="Fluegel L."/>
            <person name="Davis C.M."/>
            <person name="Simpson J.R."/>
            <person name="Lauterbach L."/>
            <person name="Steele A.D."/>
            <person name="Gui C."/>
            <person name="Meng S."/>
            <person name="Li G."/>
            <person name="Viehrig K."/>
            <person name="Ye F."/>
            <person name="Su P."/>
            <person name="Kiefer A.F."/>
            <person name="Nichols A."/>
            <person name="Cepeda A.J."/>
            <person name="Yan W."/>
            <person name="Fan B."/>
            <person name="Jiang Y."/>
            <person name="Adhikari A."/>
            <person name="Zheng C.-J."/>
            <person name="Schuster L."/>
            <person name="Cowan T.M."/>
            <person name="Smanski M.J."/>
            <person name="Chevrette M.G."/>
            <person name="De Carvalho L.P.S."/>
            <person name="Shen B."/>
        </authorList>
    </citation>
    <scope>NUCLEOTIDE SEQUENCE [LARGE SCALE GENOMIC DNA]</scope>
    <source>
        <strain evidence="1 2">NPDC013366</strain>
    </source>
</reference>
<evidence type="ECO:0008006" key="3">
    <source>
        <dbReference type="Google" id="ProtNLM"/>
    </source>
</evidence>
<dbReference type="RefSeq" id="WP_157855560.1">
    <property type="nucleotide sequence ID" value="NZ_JBFACJ010000016.1"/>
</dbReference>
<dbReference type="Proteomes" id="UP001603418">
    <property type="component" value="Unassembled WGS sequence"/>
</dbReference>
<organism evidence="1 2">
    <name type="scientific">Streptomyces eurythermus</name>
    <dbReference type="NCBI Taxonomy" id="42237"/>
    <lineage>
        <taxon>Bacteria</taxon>
        <taxon>Bacillati</taxon>
        <taxon>Actinomycetota</taxon>
        <taxon>Actinomycetes</taxon>
        <taxon>Kitasatosporales</taxon>
        <taxon>Streptomycetaceae</taxon>
        <taxon>Streptomyces</taxon>
    </lineage>
</organism>
<dbReference type="EMBL" id="JBICBM010000016">
    <property type="protein sequence ID" value="MFF9885804.1"/>
    <property type="molecule type" value="Genomic_DNA"/>
</dbReference>
<gene>
    <name evidence="1" type="ORF">ACF1HC_30040</name>
</gene>
<keyword evidence="2" id="KW-1185">Reference proteome</keyword>
<name>A0ABW6Z5U4_9ACTN</name>
<comment type="caution">
    <text evidence="1">The sequence shown here is derived from an EMBL/GenBank/DDBJ whole genome shotgun (WGS) entry which is preliminary data.</text>
</comment>
<sequence length="129" mass="14364">MRAPNYALALALAEAGWNNSETARRINALAQERGHHGVAADRSRVSRWIRRGEKPRPPIPELLADLLTVHLNRPYTPSLLGIGPARSILIRLDPTEHHILTKSATVANMSAEQYAQALLRLALLQPRRD</sequence>
<protein>
    <recommendedName>
        <fullName evidence="3">Regulatory protein</fullName>
    </recommendedName>
</protein>
<accession>A0ABW6Z5U4</accession>
<evidence type="ECO:0000313" key="1">
    <source>
        <dbReference type="EMBL" id="MFF9885804.1"/>
    </source>
</evidence>
<proteinExistence type="predicted"/>
<evidence type="ECO:0000313" key="2">
    <source>
        <dbReference type="Proteomes" id="UP001603418"/>
    </source>
</evidence>